<accession>A0AAE0VUY6</accession>
<dbReference type="AlphaFoldDB" id="A0AAE0VUY6"/>
<reference evidence="1" key="2">
    <citation type="journal article" date="2021" name="Genome Biol. Evol.">
        <title>Developing a high-quality reference genome for a parasitic bivalve with doubly uniparental inheritance (Bivalvia: Unionida).</title>
        <authorList>
            <person name="Smith C.H."/>
        </authorList>
    </citation>
    <scope>NUCLEOTIDE SEQUENCE</scope>
    <source>
        <strain evidence="1">CHS0354</strain>
        <tissue evidence="1">Mantle</tissue>
    </source>
</reference>
<protein>
    <recommendedName>
        <fullName evidence="3">CS domain-containing protein</fullName>
    </recommendedName>
</protein>
<keyword evidence="2" id="KW-1185">Reference proteome</keyword>
<name>A0AAE0VUY6_9BIVA</name>
<dbReference type="EMBL" id="JAEAOA010002053">
    <property type="protein sequence ID" value="KAK3589965.1"/>
    <property type="molecule type" value="Genomic_DNA"/>
</dbReference>
<dbReference type="Proteomes" id="UP001195483">
    <property type="component" value="Unassembled WGS sequence"/>
</dbReference>
<proteinExistence type="predicted"/>
<gene>
    <name evidence="1" type="ORF">CHS0354_034990</name>
</gene>
<reference evidence="1" key="3">
    <citation type="submission" date="2023-05" db="EMBL/GenBank/DDBJ databases">
        <authorList>
            <person name="Smith C.H."/>
        </authorList>
    </citation>
    <scope>NUCLEOTIDE SEQUENCE</scope>
    <source>
        <strain evidence="1">CHS0354</strain>
        <tissue evidence="1">Mantle</tissue>
    </source>
</reference>
<evidence type="ECO:0008006" key="3">
    <source>
        <dbReference type="Google" id="ProtNLM"/>
    </source>
</evidence>
<evidence type="ECO:0000313" key="2">
    <source>
        <dbReference type="Proteomes" id="UP001195483"/>
    </source>
</evidence>
<evidence type="ECO:0000313" key="1">
    <source>
        <dbReference type="EMBL" id="KAK3589965.1"/>
    </source>
</evidence>
<organism evidence="1 2">
    <name type="scientific">Potamilus streckersoni</name>
    <dbReference type="NCBI Taxonomy" id="2493646"/>
    <lineage>
        <taxon>Eukaryota</taxon>
        <taxon>Metazoa</taxon>
        <taxon>Spiralia</taxon>
        <taxon>Lophotrochozoa</taxon>
        <taxon>Mollusca</taxon>
        <taxon>Bivalvia</taxon>
        <taxon>Autobranchia</taxon>
        <taxon>Heteroconchia</taxon>
        <taxon>Palaeoheterodonta</taxon>
        <taxon>Unionida</taxon>
        <taxon>Unionoidea</taxon>
        <taxon>Unionidae</taxon>
        <taxon>Ambleminae</taxon>
        <taxon>Lampsilini</taxon>
        <taxon>Potamilus</taxon>
    </lineage>
</organism>
<comment type="caution">
    <text evidence="1">The sequence shown here is derived from an EMBL/GenBank/DDBJ whole genome shotgun (WGS) entry which is preliminary data.</text>
</comment>
<sequence>MAAGVPERDFDDVIPSDASKNRVLLEVKLPPFRRTDNVNCYFTPGGLKIQANVGGKVYSKIFKDLTEENVELSGDIEPSNGSFKVFLRKKKPFSVNRS</sequence>
<reference evidence="1" key="1">
    <citation type="journal article" date="2021" name="Genome Biol. Evol.">
        <title>A High-Quality Reference Genome for a Parasitic Bivalve with Doubly Uniparental Inheritance (Bivalvia: Unionida).</title>
        <authorList>
            <person name="Smith C.H."/>
        </authorList>
    </citation>
    <scope>NUCLEOTIDE SEQUENCE</scope>
    <source>
        <strain evidence="1">CHS0354</strain>
    </source>
</reference>